<dbReference type="Proteomes" id="UP000257109">
    <property type="component" value="Unassembled WGS sequence"/>
</dbReference>
<reference evidence="2" key="1">
    <citation type="submission" date="2018-05" db="EMBL/GenBank/DDBJ databases">
        <title>Draft genome of Mucuna pruriens seed.</title>
        <authorList>
            <person name="Nnadi N.E."/>
            <person name="Vos R."/>
            <person name="Hasami M.H."/>
            <person name="Devisetty U.K."/>
            <person name="Aguiy J.C."/>
        </authorList>
    </citation>
    <scope>NUCLEOTIDE SEQUENCE [LARGE SCALE GENOMIC DNA]</scope>
    <source>
        <strain evidence="2">JCA_2017</strain>
    </source>
</reference>
<evidence type="ECO:0000313" key="2">
    <source>
        <dbReference type="EMBL" id="RDX85829.1"/>
    </source>
</evidence>
<keyword evidence="3" id="KW-1185">Reference proteome</keyword>
<protein>
    <submittedName>
        <fullName evidence="2">Uncharacterized protein</fullName>
    </submittedName>
</protein>
<accession>A0A371G5I4</accession>
<organism evidence="2 3">
    <name type="scientific">Mucuna pruriens</name>
    <name type="common">Velvet bean</name>
    <name type="synonym">Dolichos pruriens</name>
    <dbReference type="NCBI Taxonomy" id="157652"/>
    <lineage>
        <taxon>Eukaryota</taxon>
        <taxon>Viridiplantae</taxon>
        <taxon>Streptophyta</taxon>
        <taxon>Embryophyta</taxon>
        <taxon>Tracheophyta</taxon>
        <taxon>Spermatophyta</taxon>
        <taxon>Magnoliopsida</taxon>
        <taxon>eudicotyledons</taxon>
        <taxon>Gunneridae</taxon>
        <taxon>Pentapetalae</taxon>
        <taxon>rosids</taxon>
        <taxon>fabids</taxon>
        <taxon>Fabales</taxon>
        <taxon>Fabaceae</taxon>
        <taxon>Papilionoideae</taxon>
        <taxon>50 kb inversion clade</taxon>
        <taxon>NPAAA clade</taxon>
        <taxon>indigoferoid/millettioid clade</taxon>
        <taxon>Phaseoleae</taxon>
        <taxon>Mucuna</taxon>
    </lineage>
</organism>
<gene>
    <name evidence="2" type="ORF">CR513_32909</name>
</gene>
<proteinExistence type="predicted"/>
<evidence type="ECO:0000313" key="3">
    <source>
        <dbReference type="Proteomes" id="UP000257109"/>
    </source>
</evidence>
<evidence type="ECO:0000256" key="1">
    <source>
        <dbReference type="SAM" id="MobiDB-lite"/>
    </source>
</evidence>
<comment type="caution">
    <text evidence="2">The sequence shown here is derived from an EMBL/GenBank/DDBJ whole genome shotgun (WGS) entry which is preliminary data.</text>
</comment>
<feature type="non-terminal residue" evidence="2">
    <location>
        <position position="1"/>
    </location>
</feature>
<feature type="region of interest" description="Disordered" evidence="1">
    <location>
        <begin position="1"/>
        <end position="31"/>
    </location>
</feature>
<sequence>MEVDPTKNYVTSLNKKNNPKTKRNPGSRTSLLKNTLLMKPLKASTKNLLKKQKNTDFYSPVSSFTHPKEHNNPLRQSPINVTLVAADLTGKHLVVAGKFSVPGRRNIDLDQILFLEVKLQAPLPLASIKSYLNQPFSVFFFFFVAPPQPNVLRRVPIPDHRKPTLRFAIRIRFRVKP</sequence>
<dbReference type="AlphaFoldDB" id="A0A371G5I4"/>
<name>A0A371G5I4_MUCPR</name>
<dbReference type="EMBL" id="QJKJ01006688">
    <property type="protein sequence ID" value="RDX85829.1"/>
    <property type="molecule type" value="Genomic_DNA"/>
</dbReference>